<evidence type="ECO:0000256" key="2">
    <source>
        <dbReference type="ARBA" id="ARBA00022598"/>
    </source>
</evidence>
<dbReference type="PANTHER" id="PTHR24096">
    <property type="entry name" value="LONG-CHAIN-FATTY-ACID--COA LIGASE"/>
    <property type="match status" value="1"/>
</dbReference>
<dbReference type="InterPro" id="IPR011701">
    <property type="entry name" value="MFS"/>
</dbReference>
<keyword evidence="9" id="KW-1185">Reference proteome</keyword>
<dbReference type="PROSITE" id="PS00455">
    <property type="entry name" value="AMP_BINDING"/>
    <property type="match status" value="1"/>
</dbReference>
<protein>
    <submittedName>
        <fullName evidence="8">Acyl-[ACP]--phospholipid O-acyltransferase</fullName>
    </submittedName>
</protein>
<dbReference type="PANTHER" id="PTHR24096:SF149">
    <property type="entry name" value="AMP-BINDING DOMAIN-CONTAINING PROTEIN-RELATED"/>
    <property type="match status" value="1"/>
</dbReference>
<dbReference type="SUPFAM" id="SSF56801">
    <property type="entry name" value="Acetyl-CoA synthetase-like"/>
    <property type="match status" value="1"/>
</dbReference>
<dbReference type="InterPro" id="IPR020845">
    <property type="entry name" value="AMP-binding_CS"/>
</dbReference>
<dbReference type="InterPro" id="IPR000873">
    <property type="entry name" value="AMP-dep_synth/lig_dom"/>
</dbReference>
<dbReference type="EMBL" id="JAXCLW010000002">
    <property type="protein sequence ID" value="MDY0882531.1"/>
    <property type="molecule type" value="Genomic_DNA"/>
</dbReference>
<dbReference type="RefSeq" id="WP_320507605.1">
    <property type="nucleotide sequence ID" value="NZ_JAXCLW010000002.1"/>
</dbReference>
<dbReference type="InterPro" id="IPR002123">
    <property type="entry name" value="Plipid/glycerol_acylTrfase"/>
</dbReference>
<feature type="transmembrane region" description="Helical" evidence="6">
    <location>
        <begin position="154"/>
        <end position="173"/>
    </location>
</feature>
<comment type="caution">
    <text evidence="8">The sequence shown here is derived from an EMBL/GenBank/DDBJ whole genome shotgun (WGS) entry which is preliminary data.</text>
</comment>
<dbReference type="Gene3D" id="3.30.300.30">
    <property type="match status" value="1"/>
</dbReference>
<dbReference type="SMART" id="SM00563">
    <property type="entry name" value="PlsC"/>
    <property type="match status" value="1"/>
</dbReference>
<dbReference type="CDD" id="cd07989">
    <property type="entry name" value="LPLAT_AGPAT-like"/>
    <property type="match status" value="1"/>
</dbReference>
<feature type="transmembrane region" description="Helical" evidence="6">
    <location>
        <begin position="446"/>
        <end position="465"/>
    </location>
</feature>
<dbReference type="InterPro" id="IPR025110">
    <property type="entry name" value="AMP-bd_C"/>
</dbReference>
<organism evidence="8 9">
    <name type="scientific">Dongia soli</name>
    <dbReference type="NCBI Taxonomy" id="600628"/>
    <lineage>
        <taxon>Bacteria</taxon>
        <taxon>Pseudomonadati</taxon>
        <taxon>Pseudomonadota</taxon>
        <taxon>Alphaproteobacteria</taxon>
        <taxon>Rhodospirillales</taxon>
        <taxon>Dongiaceae</taxon>
        <taxon>Dongia</taxon>
    </lineage>
</organism>
<proteinExistence type="inferred from homology"/>
<dbReference type="InterPro" id="IPR045851">
    <property type="entry name" value="AMP-bd_C_sf"/>
</dbReference>
<keyword evidence="4 6" id="KW-1133">Transmembrane helix</keyword>
<dbReference type="SUPFAM" id="SSF69593">
    <property type="entry name" value="Glycerol-3-phosphate (1)-acyltransferase"/>
    <property type="match status" value="1"/>
</dbReference>
<evidence type="ECO:0000256" key="5">
    <source>
        <dbReference type="ARBA" id="ARBA00023136"/>
    </source>
</evidence>
<name>A0ABU5E9K4_9PROT</name>
<dbReference type="NCBIfam" id="NF006386">
    <property type="entry name" value="PRK08633.1"/>
    <property type="match status" value="1"/>
</dbReference>
<feature type="transmembrane region" description="Helical" evidence="6">
    <location>
        <begin position="326"/>
        <end position="347"/>
    </location>
</feature>
<sequence>MYESSYWHLLRKPGFAWMLVTQFLAALNDNLYKFVVTLFAIDLVAANRAAGIQGWDSNAYLFLASALFVLPFLLFSDYAGQLADRHSKRTVLVITKSAEIGIMLLAAVAFYDESIGGMLFVLFLLATQATFFSPAKYGCVPELLPDRDLSRGNALIEMSTFLAIILGAVSGGIIYDHWKSEMLDIAAVAVAISILGSLASLGIGRTPKPTQAKPFSWIPFREVWIAIRQLKANYRLWLTVLGISYFWFLGAWVQLLTTQYGKELMHLGDSQTSLLQAAMAIGIGVGSMLAGRFSGHKVELGLVPLGSIGMGLTAIAMLFADYAFGWAAAGFGILGFFGGFFIVPLNAMLQQKAAADIRGRLIAANNVLNNVGILCGAGALLLCGHVLGLRPDQSMLVSGLLSFSVTIYLCLLLPDFLIRFCLWLLTHSIYRIRIEGPQHVPLNGPALLVCNHLSFIDGLIVGACVQRFIRFMVYAPFFDLPLFGWLFRLMKAIPTSGGRNAVRAISAARAELQAGHVVCIFAEGAISRTGNMLPFKRGVEKILDGLDVPVIPVHLDQVWGSVFSFKGGRFFWKWPLHFFYPVTVTFGAPVPASSRASSLRRRLLEMGGDAFRLRRTRDDLVHLRFLRRAKKTWTRFCMADSTGRELNYGRALVGSILLSRWLRHRCLTERMVGLVLPASVGGALANMAALFAGKVPVNLNFTAGHEALKAAIAKAEIKTILTSRAFLQKAKLAEEPGMVFMEDVMKRLAGPEAKLIYLLAWLLPARWLDWLYCDQDREPADLCTVIFSSGSTGEPKGVMLSHHNIVSNLESIAQLLWVQRDDKMMGILPFFHAFGFTGTFCLPLVCGFGVVYHPNPLDGKTIGKLVANYRATLLIATPTFCQTYLRQCSREDFASLRHVVVGAERLRPELAKAFEEKFGHQLLEGYGTTEMGPVVSVNVPNIDLGPDTQTGTKPGTVGHPIPGVAAQVVDPESGADLGENQEGLLLLKSPARMLGYLGDPEKTASVLRDDWYVTGDIAVIDNDGFIRITDRLARFSKLGGEMVPHLRIEEALMEVPGIEAAAVTAVPDSQKGERLVGFYVSHTDLAPDEVWKALGQSNLPRLWIPKAGDLLPLGSLPVLGIGKIDLKQIKSLAAAHAMAPASVT</sequence>
<reference evidence="8 9" key="1">
    <citation type="journal article" date="2016" name="Antonie Van Leeuwenhoek">
        <title>Dongia soli sp. nov., isolated from soil from Dokdo, Korea.</title>
        <authorList>
            <person name="Kim D.U."/>
            <person name="Lee H."/>
            <person name="Kim H."/>
            <person name="Kim S.G."/>
            <person name="Ka J.O."/>
        </authorList>
    </citation>
    <scope>NUCLEOTIDE SEQUENCE [LARGE SCALE GENOMIC DNA]</scope>
    <source>
        <strain evidence="8 9">D78</strain>
    </source>
</reference>
<keyword evidence="2" id="KW-0436">Ligase</keyword>
<dbReference type="SUPFAM" id="SSF103473">
    <property type="entry name" value="MFS general substrate transporter"/>
    <property type="match status" value="1"/>
</dbReference>
<accession>A0ABU5E9K4</accession>
<evidence type="ECO:0000256" key="3">
    <source>
        <dbReference type="ARBA" id="ARBA00022692"/>
    </source>
</evidence>
<feature type="transmembrane region" description="Helical" evidence="6">
    <location>
        <begin position="117"/>
        <end position="133"/>
    </location>
</feature>
<feature type="transmembrane region" description="Helical" evidence="6">
    <location>
        <begin position="91"/>
        <end position="111"/>
    </location>
</feature>
<gene>
    <name evidence="8" type="ORF">SMD27_06730</name>
</gene>
<feature type="transmembrane region" description="Helical" evidence="6">
    <location>
        <begin position="234"/>
        <end position="253"/>
    </location>
</feature>
<feature type="transmembrane region" description="Helical" evidence="6">
    <location>
        <begin position="59"/>
        <end position="79"/>
    </location>
</feature>
<dbReference type="Gene3D" id="3.40.50.12780">
    <property type="entry name" value="N-terminal domain of ligase-like"/>
    <property type="match status" value="1"/>
</dbReference>
<dbReference type="Pfam" id="PF00501">
    <property type="entry name" value="AMP-binding"/>
    <property type="match status" value="1"/>
</dbReference>
<evidence type="ECO:0000313" key="9">
    <source>
        <dbReference type="Proteomes" id="UP001279642"/>
    </source>
</evidence>
<dbReference type="Gene3D" id="1.20.1250.20">
    <property type="entry name" value="MFS general substrate transporter like domains"/>
    <property type="match status" value="1"/>
</dbReference>
<dbReference type="InterPro" id="IPR036259">
    <property type="entry name" value="MFS_trans_sf"/>
</dbReference>
<feature type="transmembrane region" description="Helical" evidence="6">
    <location>
        <begin position="185"/>
        <end position="204"/>
    </location>
</feature>
<keyword evidence="3 6" id="KW-0812">Transmembrane</keyword>
<feature type="transmembrane region" description="Helical" evidence="6">
    <location>
        <begin position="367"/>
        <end position="388"/>
    </location>
</feature>
<dbReference type="Pfam" id="PF13193">
    <property type="entry name" value="AMP-binding_C"/>
    <property type="match status" value="1"/>
</dbReference>
<feature type="domain" description="Phospholipid/glycerol acyltransferase" evidence="7">
    <location>
        <begin position="446"/>
        <end position="558"/>
    </location>
</feature>
<feature type="transmembrane region" description="Helical" evidence="6">
    <location>
        <begin position="273"/>
        <end position="290"/>
    </location>
</feature>
<feature type="transmembrane region" description="Helical" evidence="6">
    <location>
        <begin position="830"/>
        <end position="852"/>
    </location>
</feature>
<feature type="transmembrane region" description="Helical" evidence="6">
    <location>
        <begin position="302"/>
        <end position="320"/>
    </location>
</feature>
<evidence type="ECO:0000256" key="4">
    <source>
        <dbReference type="ARBA" id="ARBA00022989"/>
    </source>
</evidence>
<evidence type="ECO:0000259" key="7">
    <source>
        <dbReference type="SMART" id="SM00563"/>
    </source>
</evidence>
<dbReference type="Pfam" id="PF07690">
    <property type="entry name" value="MFS_1"/>
    <property type="match status" value="1"/>
</dbReference>
<dbReference type="Proteomes" id="UP001279642">
    <property type="component" value="Unassembled WGS sequence"/>
</dbReference>
<keyword evidence="5 6" id="KW-0472">Membrane</keyword>
<dbReference type="InterPro" id="IPR042099">
    <property type="entry name" value="ANL_N_sf"/>
</dbReference>
<feature type="transmembrane region" description="Helical" evidence="6">
    <location>
        <begin position="400"/>
        <end position="425"/>
    </location>
</feature>
<dbReference type="Pfam" id="PF01553">
    <property type="entry name" value="Acyltransferase"/>
    <property type="match status" value="1"/>
</dbReference>
<dbReference type="CDD" id="cd06173">
    <property type="entry name" value="MFS_MefA_like"/>
    <property type="match status" value="1"/>
</dbReference>
<evidence type="ECO:0000256" key="1">
    <source>
        <dbReference type="ARBA" id="ARBA00006432"/>
    </source>
</evidence>
<evidence type="ECO:0000313" key="8">
    <source>
        <dbReference type="EMBL" id="MDY0882531.1"/>
    </source>
</evidence>
<comment type="similarity">
    <text evidence="1">Belongs to the ATP-dependent AMP-binding enzyme family.</text>
</comment>
<evidence type="ECO:0000256" key="6">
    <source>
        <dbReference type="SAM" id="Phobius"/>
    </source>
</evidence>